<dbReference type="CDD" id="cd03124">
    <property type="entry name" value="alpha_CA_prokaryotic_like"/>
    <property type="match status" value="1"/>
</dbReference>
<dbReference type="AlphaFoldDB" id="A0A830AWR8"/>
<reference evidence="3" key="1">
    <citation type="submission" date="2020-07" db="EMBL/GenBank/DDBJ databases">
        <title>Ethylene signaling mediates host invasion by parasitic plants.</title>
        <authorList>
            <person name="Yoshida S."/>
        </authorList>
    </citation>
    <scope>NUCLEOTIDE SEQUENCE</scope>
    <source>
        <strain evidence="3">Okayama</strain>
    </source>
</reference>
<dbReference type="OrthoDB" id="429145at2759"/>
<dbReference type="GO" id="GO:0004089">
    <property type="term" value="F:carbonate dehydratase activity"/>
    <property type="evidence" value="ECO:0007669"/>
    <property type="project" value="InterPro"/>
</dbReference>
<evidence type="ECO:0000256" key="1">
    <source>
        <dbReference type="SAM" id="SignalP"/>
    </source>
</evidence>
<dbReference type="InterPro" id="IPR023561">
    <property type="entry name" value="Carbonic_anhydrase_a-class"/>
</dbReference>
<dbReference type="GO" id="GO:0008270">
    <property type="term" value="F:zinc ion binding"/>
    <property type="evidence" value="ECO:0007669"/>
    <property type="project" value="InterPro"/>
</dbReference>
<dbReference type="InterPro" id="IPR041891">
    <property type="entry name" value="Alpha_CA_prokaryot-like"/>
</dbReference>
<keyword evidence="1" id="KW-0732">Signal</keyword>
<dbReference type="PROSITE" id="PS51144">
    <property type="entry name" value="ALPHA_CA_2"/>
    <property type="match status" value="1"/>
</dbReference>
<feature type="signal peptide" evidence="1">
    <location>
        <begin position="1"/>
        <end position="27"/>
    </location>
</feature>
<proteinExistence type="predicted"/>
<feature type="chain" id="PRO_5032423295" evidence="1">
    <location>
        <begin position="28"/>
        <end position="242"/>
    </location>
</feature>
<evidence type="ECO:0000313" key="3">
    <source>
        <dbReference type="EMBL" id="GFP78727.1"/>
    </source>
</evidence>
<evidence type="ECO:0000313" key="4">
    <source>
        <dbReference type="Proteomes" id="UP000653305"/>
    </source>
</evidence>
<protein>
    <submittedName>
        <fullName evidence="3">Alpha carbonic anhydrase 1 chloroplastic</fullName>
    </submittedName>
</protein>
<dbReference type="Pfam" id="PF00194">
    <property type="entry name" value="Carb_anhydrase"/>
    <property type="match status" value="1"/>
</dbReference>
<evidence type="ECO:0000259" key="2">
    <source>
        <dbReference type="PROSITE" id="PS51144"/>
    </source>
</evidence>
<dbReference type="GO" id="GO:0006730">
    <property type="term" value="P:one-carbon metabolic process"/>
    <property type="evidence" value="ECO:0007669"/>
    <property type="project" value="TreeGrafter"/>
</dbReference>
<dbReference type="EMBL" id="BMAC01000001">
    <property type="protein sequence ID" value="GFP78727.1"/>
    <property type="molecule type" value="Genomic_DNA"/>
</dbReference>
<sequence length="242" mass="26919">MPSMAASRLAFFIFATTLLFLTAPSQQIDDPFQFTYSGTTGPDKWGSLSPNFSMCVNGKAQSPINIVTSKAVLNKNLKPLLRSYGPTNVTLVNNKFNIKVRYPDHSGVLTIDNKIYTLKQMHWHAPSEHRIDGQRKMHEKDLELDNVTRKNKDLIETMKQVTSKAQNWCYMAKYNESVVNVLKTNLQQAMQCSNTARNEGVGESDAAADAASCVGGSEYERFVGVCPVCQVAMTASFEVYLS</sequence>
<name>A0A830AWR8_9LAMI</name>
<dbReference type="Proteomes" id="UP000653305">
    <property type="component" value="Unassembled WGS sequence"/>
</dbReference>
<keyword evidence="4" id="KW-1185">Reference proteome</keyword>
<dbReference type="SUPFAM" id="SSF51069">
    <property type="entry name" value="Carbonic anhydrase"/>
    <property type="match status" value="1"/>
</dbReference>
<dbReference type="PANTHER" id="PTHR18952:SF236">
    <property type="entry name" value="ALPHA CARBONIC ANHYDRASE 1, CHLOROPLASTIC"/>
    <property type="match status" value="1"/>
</dbReference>
<organism evidence="3 4">
    <name type="scientific">Phtheirospermum japonicum</name>
    <dbReference type="NCBI Taxonomy" id="374723"/>
    <lineage>
        <taxon>Eukaryota</taxon>
        <taxon>Viridiplantae</taxon>
        <taxon>Streptophyta</taxon>
        <taxon>Embryophyta</taxon>
        <taxon>Tracheophyta</taxon>
        <taxon>Spermatophyta</taxon>
        <taxon>Magnoliopsida</taxon>
        <taxon>eudicotyledons</taxon>
        <taxon>Gunneridae</taxon>
        <taxon>Pentapetalae</taxon>
        <taxon>asterids</taxon>
        <taxon>lamiids</taxon>
        <taxon>Lamiales</taxon>
        <taxon>Orobanchaceae</taxon>
        <taxon>Orobanchaceae incertae sedis</taxon>
        <taxon>Phtheirospermum</taxon>
    </lineage>
</organism>
<gene>
    <name evidence="3" type="ORF">PHJA_000016300</name>
</gene>
<comment type="caution">
    <text evidence="3">The sequence shown here is derived from an EMBL/GenBank/DDBJ whole genome shotgun (WGS) entry which is preliminary data.</text>
</comment>
<feature type="domain" description="Alpha-carbonic anhydrase" evidence="2">
    <location>
        <begin position="32"/>
        <end position="242"/>
    </location>
</feature>
<dbReference type="Gene3D" id="3.10.200.10">
    <property type="entry name" value="Alpha carbonic anhydrase"/>
    <property type="match status" value="1"/>
</dbReference>
<dbReference type="SMART" id="SM01057">
    <property type="entry name" value="Carb_anhydrase"/>
    <property type="match status" value="1"/>
</dbReference>
<dbReference type="InterPro" id="IPR001148">
    <property type="entry name" value="CA_dom"/>
</dbReference>
<accession>A0A830AWR8</accession>
<dbReference type="InterPro" id="IPR036398">
    <property type="entry name" value="CA_dom_sf"/>
</dbReference>
<dbReference type="PANTHER" id="PTHR18952">
    <property type="entry name" value="CARBONIC ANHYDRASE"/>
    <property type="match status" value="1"/>
</dbReference>